<dbReference type="GO" id="GO:0051015">
    <property type="term" value="F:actin filament binding"/>
    <property type="evidence" value="ECO:0000318"/>
    <property type="project" value="GO_Central"/>
</dbReference>
<dbReference type="Proteomes" id="UP000009022">
    <property type="component" value="Unassembled WGS sequence"/>
</dbReference>
<evidence type="ECO:0000259" key="2">
    <source>
        <dbReference type="PROSITE" id="PS50021"/>
    </source>
</evidence>
<dbReference type="OrthoDB" id="775356at2759"/>
<dbReference type="GO" id="GO:0007015">
    <property type="term" value="P:actin filament organization"/>
    <property type="evidence" value="ECO:0000318"/>
    <property type="project" value="GO_Central"/>
</dbReference>
<evidence type="ECO:0000313" key="3">
    <source>
        <dbReference type="EMBL" id="EDV21905.1"/>
    </source>
</evidence>
<dbReference type="Pfam" id="PF00307">
    <property type="entry name" value="CH"/>
    <property type="match status" value="1"/>
</dbReference>
<protein>
    <recommendedName>
        <fullName evidence="2">Calponin-homology (CH) domain-containing protein</fullName>
    </recommendedName>
</protein>
<dbReference type="PANTHER" id="PTHR47385">
    <property type="entry name" value="CALPONIN"/>
    <property type="match status" value="1"/>
</dbReference>
<dbReference type="Gene3D" id="1.10.418.10">
    <property type="entry name" value="Calponin-like domain"/>
    <property type="match status" value="1"/>
</dbReference>
<dbReference type="KEGG" id="tad:TRIADDRAFT_59599"/>
<dbReference type="InterPro" id="IPR036872">
    <property type="entry name" value="CH_dom_sf"/>
</dbReference>
<dbReference type="PROSITE" id="PS50021">
    <property type="entry name" value="CH"/>
    <property type="match status" value="1"/>
</dbReference>
<feature type="region of interest" description="Disordered" evidence="1">
    <location>
        <begin position="1"/>
        <end position="24"/>
    </location>
</feature>
<dbReference type="HOGENOM" id="CLU_1857852_0_0_1"/>
<dbReference type="STRING" id="10228.B3S5F7"/>
<dbReference type="PhylomeDB" id="B3S5F7"/>
<dbReference type="SUPFAM" id="SSF47576">
    <property type="entry name" value="Calponin-homology domain, CH-domain"/>
    <property type="match status" value="1"/>
</dbReference>
<proteinExistence type="predicted"/>
<dbReference type="GO" id="GO:0015629">
    <property type="term" value="C:actin cytoskeleton"/>
    <property type="evidence" value="ECO:0000318"/>
    <property type="project" value="GO_Central"/>
</dbReference>
<dbReference type="InterPro" id="IPR001715">
    <property type="entry name" value="CH_dom"/>
</dbReference>
<feature type="domain" description="Calponin-homology (CH)" evidence="2">
    <location>
        <begin position="24"/>
        <end position="128"/>
    </location>
</feature>
<dbReference type="SMART" id="SM00033">
    <property type="entry name" value="CH"/>
    <property type="match status" value="1"/>
</dbReference>
<keyword evidence="4" id="KW-1185">Reference proteome</keyword>
<dbReference type="EMBL" id="DS985251">
    <property type="protein sequence ID" value="EDV21905.1"/>
    <property type="molecule type" value="Genomic_DNA"/>
</dbReference>
<dbReference type="CDD" id="cd00014">
    <property type="entry name" value="CH_SF"/>
    <property type="match status" value="1"/>
</dbReference>
<dbReference type="PANTHER" id="PTHR47385:SF14">
    <property type="entry name" value="TRANSGELIN"/>
    <property type="match status" value="1"/>
</dbReference>
<dbReference type="InterPro" id="IPR050606">
    <property type="entry name" value="Calponin-like"/>
</dbReference>
<dbReference type="CTD" id="6756882"/>
<dbReference type="GeneID" id="6756882"/>
<dbReference type="RefSeq" id="XP_002115542.1">
    <property type="nucleotide sequence ID" value="XM_002115506.1"/>
</dbReference>
<accession>B3S5F7</accession>
<organism evidence="3 4">
    <name type="scientific">Trichoplax adhaerens</name>
    <name type="common">Trichoplax reptans</name>
    <dbReference type="NCBI Taxonomy" id="10228"/>
    <lineage>
        <taxon>Eukaryota</taxon>
        <taxon>Metazoa</taxon>
        <taxon>Placozoa</taxon>
        <taxon>Uniplacotomia</taxon>
        <taxon>Trichoplacea</taxon>
        <taxon>Trichoplacidae</taxon>
        <taxon>Trichoplax</taxon>
    </lineage>
</organism>
<evidence type="ECO:0000313" key="4">
    <source>
        <dbReference type="Proteomes" id="UP000009022"/>
    </source>
</evidence>
<reference evidence="3 4" key="1">
    <citation type="journal article" date="2008" name="Nature">
        <title>The Trichoplax genome and the nature of placozoans.</title>
        <authorList>
            <person name="Srivastava M."/>
            <person name="Begovic E."/>
            <person name="Chapman J."/>
            <person name="Putnam N.H."/>
            <person name="Hellsten U."/>
            <person name="Kawashima T."/>
            <person name="Kuo A."/>
            <person name="Mitros T."/>
            <person name="Salamov A."/>
            <person name="Carpenter M.L."/>
            <person name="Signorovitch A.Y."/>
            <person name="Moreno M.A."/>
            <person name="Kamm K."/>
            <person name="Grimwood J."/>
            <person name="Schmutz J."/>
            <person name="Shapiro H."/>
            <person name="Grigoriev I.V."/>
            <person name="Buss L.W."/>
            <person name="Schierwater B."/>
            <person name="Dellaporta S.L."/>
            <person name="Rokhsar D.S."/>
        </authorList>
    </citation>
    <scope>NUCLEOTIDE SEQUENCE [LARGE SCALE GENOMIC DNA]</scope>
    <source>
        <strain evidence="3 4">Grell-BS-1999</strain>
    </source>
</reference>
<sequence length="138" mass="15660">MDENPKDSGNDGSVRKRVGPKVNSSQEKRVMKWIGRCIRESIGEDAYGALRDGVALIKLYNALCPDMHLEYVKPTTLEDQKQNIELFLDYAQDFEVSAEDLFEVEHLLEGTNIPQVLYGIEAFARHIEICGFVVPPFQ</sequence>
<name>B3S5F7_TRIAD</name>
<dbReference type="InParanoid" id="B3S5F7"/>
<evidence type="ECO:0000256" key="1">
    <source>
        <dbReference type="SAM" id="MobiDB-lite"/>
    </source>
</evidence>
<dbReference type="AlphaFoldDB" id="B3S5F7"/>
<gene>
    <name evidence="3" type="ORF">TRIADDRAFT_59599</name>
</gene>